<dbReference type="AlphaFoldDB" id="A0A849BHC5"/>
<reference evidence="1 2" key="1">
    <citation type="submission" date="2020-05" db="EMBL/GenBank/DDBJ databases">
        <title>MicrobeNet Type strains.</title>
        <authorList>
            <person name="Nicholson A.C."/>
        </authorList>
    </citation>
    <scope>NUCLEOTIDE SEQUENCE [LARGE SCALE GENOMIC DNA]</scope>
    <source>
        <strain evidence="1 2">ATCC 700815</strain>
    </source>
</reference>
<organism evidence="1 2">
    <name type="scientific">Cupriavidus gilardii</name>
    <dbReference type="NCBI Taxonomy" id="82541"/>
    <lineage>
        <taxon>Bacteria</taxon>
        <taxon>Pseudomonadati</taxon>
        <taxon>Pseudomonadota</taxon>
        <taxon>Betaproteobacteria</taxon>
        <taxon>Burkholderiales</taxon>
        <taxon>Burkholderiaceae</taxon>
        <taxon>Cupriavidus</taxon>
    </lineage>
</organism>
<gene>
    <name evidence="1" type="ORF">HLB16_23005</name>
</gene>
<comment type="caution">
    <text evidence="1">The sequence shown here is derived from an EMBL/GenBank/DDBJ whole genome shotgun (WGS) entry which is preliminary data.</text>
</comment>
<dbReference type="RefSeq" id="WP_144425763.1">
    <property type="nucleotide sequence ID" value="NZ_BAAAEB010000011.1"/>
</dbReference>
<evidence type="ECO:0000313" key="2">
    <source>
        <dbReference type="Proteomes" id="UP000542973"/>
    </source>
</evidence>
<protein>
    <submittedName>
        <fullName evidence="1">Uncharacterized protein</fullName>
    </submittedName>
</protein>
<dbReference type="Proteomes" id="UP000542973">
    <property type="component" value="Unassembled WGS sequence"/>
</dbReference>
<dbReference type="EMBL" id="JABEMD010000058">
    <property type="protein sequence ID" value="NNH13726.1"/>
    <property type="molecule type" value="Genomic_DNA"/>
</dbReference>
<name>A0A849BHC5_9BURK</name>
<proteinExistence type="predicted"/>
<evidence type="ECO:0000313" key="1">
    <source>
        <dbReference type="EMBL" id="NNH13726.1"/>
    </source>
</evidence>
<accession>A0A849BHC5</accession>
<sequence>MLNKTTGAFSLTVKTAAGTGIVVAQGKNTELVCDGTNVLEAKTTAPTAAGGSNDTTIATTAFANRTGGVVGGMRNASMSIAAASSTATFTADEVVVTTAVGGAPIRLANVNKTINIATTGAGGMDTGASPVSTWVAIYLIYNPSTGASALLGYNTGSNVAPEVYGGANMPVGYTASAVVSIVATNPSGQLKPFIQRDRKVAFAGIGVFNSTTDASSFQPISLSGAVPPATRRSRLEE</sequence>